<dbReference type="AlphaFoldDB" id="A0A0E3WVW8"/>
<reference evidence="1" key="1">
    <citation type="submission" date="2014-07" db="EMBL/GenBank/DDBJ databases">
        <title>Methanogenic archaea and the global carbon cycle.</title>
        <authorList>
            <person name="Henriksen J.R."/>
            <person name="Luke J."/>
            <person name="Reinhart S."/>
            <person name="Benedict M.N."/>
            <person name="Youngblut N.D."/>
            <person name="Metcalf M.E."/>
            <person name="Whitaker R.J."/>
            <person name="Metcalf W.W."/>
        </authorList>
    </citation>
    <scope>NUCLEOTIDE SEQUENCE [LARGE SCALE GENOMIC DNA]</scope>
    <source>
        <strain evidence="1">3</strain>
    </source>
</reference>
<evidence type="ECO:0000313" key="1">
    <source>
        <dbReference type="EMBL" id="AKB80790.1"/>
    </source>
</evidence>
<accession>A0A0E3WVW8</accession>
<gene>
    <name evidence="1" type="ORF">MSBR3_0212</name>
</gene>
<keyword evidence="2" id="KW-1185">Reference proteome</keyword>
<dbReference type="HOGENOM" id="CLU_3057077_0_0_2"/>
<dbReference type="EMBL" id="CP009517">
    <property type="protein sequence ID" value="AKB80790.1"/>
    <property type="molecule type" value="Genomic_DNA"/>
</dbReference>
<name>A0A0E3WVW8_METBA</name>
<dbReference type="RefSeq" id="WP_230627664.1">
    <property type="nucleotide sequence ID" value="NZ_CP009517.1"/>
</dbReference>
<evidence type="ECO:0000313" key="2">
    <source>
        <dbReference type="Proteomes" id="UP000033066"/>
    </source>
</evidence>
<dbReference type="GeneID" id="68903387"/>
<dbReference type="KEGG" id="mbak:MSBR3_0212"/>
<dbReference type="Proteomes" id="UP000033066">
    <property type="component" value="Chromosome"/>
</dbReference>
<organism evidence="1 2">
    <name type="scientific">Methanosarcina barkeri 3</name>
    <dbReference type="NCBI Taxonomy" id="1434107"/>
    <lineage>
        <taxon>Archaea</taxon>
        <taxon>Methanobacteriati</taxon>
        <taxon>Methanobacteriota</taxon>
        <taxon>Stenosarchaea group</taxon>
        <taxon>Methanomicrobia</taxon>
        <taxon>Methanosarcinales</taxon>
        <taxon>Methanosarcinaceae</taxon>
        <taxon>Methanosarcina</taxon>
    </lineage>
</organism>
<sequence>MTEDLKKALLQKCESMDIPMVGVTNVERGITLLFYHGCLKNSILSQYILKQNQ</sequence>
<protein>
    <submittedName>
        <fullName evidence="1">Iron-sulfur cluster-binding protein</fullName>
    </submittedName>
</protein>
<dbReference type="PATRIC" id="fig|1434107.4.peg.282"/>
<proteinExistence type="predicted"/>